<proteinExistence type="predicted"/>
<name>A0AAV7RLX2_PLEWA</name>
<feature type="region of interest" description="Disordered" evidence="1">
    <location>
        <begin position="187"/>
        <end position="215"/>
    </location>
</feature>
<evidence type="ECO:0000256" key="1">
    <source>
        <dbReference type="SAM" id="MobiDB-lite"/>
    </source>
</evidence>
<reference evidence="2" key="1">
    <citation type="journal article" date="2022" name="bioRxiv">
        <title>Sequencing and chromosome-scale assembly of the giantPleurodeles waltlgenome.</title>
        <authorList>
            <person name="Brown T."/>
            <person name="Elewa A."/>
            <person name="Iarovenko S."/>
            <person name="Subramanian E."/>
            <person name="Araus A.J."/>
            <person name="Petzold A."/>
            <person name="Susuki M."/>
            <person name="Suzuki K.-i.T."/>
            <person name="Hayashi T."/>
            <person name="Toyoda A."/>
            <person name="Oliveira C."/>
            <person name="Osipova E."/>
            <person name="Leigh N.D."/>
            <person name="Simon A."/>
            <person name="Yun M.H."/>
        </authorList>
    </citation>
    <scope>NUCLEOTIDE SEQUENCE</scope>
    <source>
        <strain evidence="2">20211129_DDA</strain>
        <tissue evidence="2">Liver</tissue>
    </source>
</reference>
<accession>A0AAV7RLX2</accession>
<feature type="region of interest" description="Disordered" evidence="1">
    <location>
        <begin position="1"/>
        <end position="82"/>
    </location>
</feature>
<dbReference type="EMBL" id="JANPWB010000009">
    <property type="protein sequence ID" value="KAJ1152537.1"/>
    <property type="molecule type" value="Genomic_DNA"/>
</dbReference>
<dbReference type="AlphaFoldDB" id="A0AAV7RLX2"/>
<evidence type="ECO:0000313" key="2">
    <source>
        <dbReference type="EMBL" id="KAJ1152537.1"/>
    </source>
</evidence>
<comment type="caution">
    <text evidence="2">The sequence shown here is derived from an EMBL/GenBank/DDBJ whole genome shotgun (WGS) entry which is preliminary data.</text>
</comment>
<dbReference type="Proteomes" id="UP001066276">
    <property type="component" value="Chromosome 5"/>
</dbReference>
<keyword evidence="3" id="KW-1185">Reference proteome</keyword>
<feature type="compositionally biased region" description="Polar residues" evidence="1">
    <location>
        <begin position="24"/>
        <end position="49"/>
    </location>
</feature>
<protein>
    <submittedName>
        <fullName evidence="2">Uncharacterized protein</fullName>
    </submittedName>
</protein>
<evidence type="ECO:0000313" key="3">
    <source>
        <dbReference type="Proteomes" id="UP001066276"/>
    </source>
</evidence>
<sequence>MTGKAGPACRGHQTAPTRQHEQPGQESPHLQSSTTHTGLRGPFNSSQVPSGLVGSKAGAVTDPLLSSGPEGPGAPPLGDSFTAPQYRTKAIRGCLPPSMTAVRVQLNAAWASLAPKRAPRVQPGPTTSPQKGLRGSHVRSILLAPRGASPHLLGRSYRRVGASQGRPGSGIRPQPLVPLLLMRPRRPAVQPTGPTHTVAARFRRGSPPRACSWLR</sequence>
<gene>
    <name evidence="2" type="ORF">NDU88_005312</name>
</gene>
<organism evidence="2 3">
    <name type="scientific">Pleurodeles waltl</name>
    <name type="common">Iberian ribbed newt</name>
    <dbReference type="NCBI Taxonomy" id="8319"/>
    <lineage>
        <taxon>Eukaryota</taxon>
        <taxon>Metazoa</taxon>
        <taxon>Chordata</taxon>
        <taxon>Craniata</taxon>
        <taxon>Vertebrata</taxon>
        <taxon>Euteleostomi</taxon>
        <taxon>Amphibia</taxon>
        <taxon>Batrachia</taxon>
        <taxon>Caudata</taxon>
        <taxon>Salamandroidea</taxon>
        <taxon>Salamandridae</taxon>
        <taxon>Pleurodelinae</taxon>
        <taxon>Pleurodeles</taxon>
    </lineage>
</organism>